<reference evidence="2 3" key="1">
    <citation type="submission" date="2016-11" db="EMBL/GenBank/DDBJ databases">
        <authorList>
            <person name="Jaros S."/>
            <person name="Januszkiewicz K."/>
            <person name="Wedrychowicz H."/>
        </authorList>
    </citation>
    <scope>NUCLEOTIDE SEQUENCE [LARGE SCALE GENOMIC DNA]</scope>
    <source>
        <strain evidence="2 3">DSM 19436</strain>
    </source>
</reference>
<dbReference type="Pfam" id="PF13561">
    <property type="entry name" value="adh_short_C2"/>
    <property type="match status" value="1"/>
</dbReference>
<dbReference type="CDD" id="cd05233">
    <property type="entry name" value="SDR_c"/>
    <property type="match status" value="1"/>
</dbReference>
<dbReference type="Proteomes" id="UP000184485">
    <property type="component" value="Unassembled WGS sequence"/>
</dbReference>
<dbReference type="PANTHER" id="PTHR43975:SF2">
    <property type="entry name" value="EG:BACR7A4.14 PROTEIN-RELATED"/>
    <property type="match status" value="1"/>
</dbReference>
<accession>A0A1M5C6K0</accession>
<evidence type="ECO:0000313" key="2">
    <source>
        <dbReference type="EMBL" id="SHF50042.1"/>
    </source>
</evidence>
<protein>
    <submittedName>
        <fullName evidence="2">NAD(P)-dependent dehydrogenase, short-chain alcohol dehydrogenase family</fullName>
    </submittedName>
</protein>
<evidence type="ECO:0000256" key="1">
    <source>
        <dbReference type="ARBA" id="ARBA00006484"/>
    </source>
</evidence>
<dbReference type="EMBL" id="FQUP01000002">
    <property type="protein sequence ID" value="SHF50042.1"/>
    <property type="molecule type" value="Genomic_DNA"/>
</dbReference>
<dbReference type="FunFam" id="3.40.50.720:FF:000084">
    <property type="entry name" value="Short-chain dehydrogenase reductase"/>
    <property type="match status" value="1"/>
</dbReference>
<dbReference type="InterPro" id="IPR020904">
    <property type="entry name" value="Sc_DH/Rdtase_CS"/>
</dbReference>
<comment type="similarity">
    <text evidence="1">Belongs to the short-chain dehydrogenases/reductases (SDR) family.</text>
</comment>
<organism evidence="2 3">
    <name type="scientific">Kaistia soli DSM 19436</name>
    <dbReference type="NCBI Taxonomy" id="1122133"/>
    <lineage>
        <taxon>Bacteria</taxon>
        <taxon>Pseudomonadati</taxon>
        <taxon>Pseudomonadota</taxon>
        <taxon>Alphaproteobacteria</taxon>
        <taxon>Hyphomicrobiales</taxon>
        <taxon>Kaistiaceae</taxon>
        <taxon>Kaistia</taxon>
    </lineage>
</organism>
<dbReference type="AlphaFoldDB" id="A0A1M5C6K0"/>
<dbReference type="PRINTS" id="PR00081">
    <property type="entry name" value="GDHRDH"/>
</dbReference>
<dbReference type="PROSITE" id="PS00061">
    <property type="entry name" value="ADH_SHORT"/>
    <property type="match status" value="1"/>
</dbReference>
<keyword evidence="3" id="KW-1185">Reference proteome</keyword>
<dbReference type="SUPFAM" id="SSF51735">
    <property type="entry name" value="NAD(P)-binding Rossmann-fold domains"/>
    <property type="match status" value="1"/>
</dbReference>
<dbReference type="PANTHER" id="PTHR43975">
    <property type="entry name" value="ZGC:101858"/>
    <property type="match status" value="1"/>
</dbReference>
<dbReference type="InterPro" id="IPR002347">
    <property type="entry name" value="SDR_fam"/>
</dbReference>
<name>A0A1M5C6K0_9HYPH</name>
<dbReference type="OrthoDB" id="9792355at2"/>
<sequence length="264" mass="27096">MTTKGEFDGKVALVTGAAMGIGGAVAELLAARGASLVLVDRDAKALAAMAERTGGEAVAGNIADRATLEAAIDRVRSRFGRLDVLSNNAGIQRYGTLETTTEAIWDEVFDINLKAIFRLSALAIPLLRQTRGAIVNMASVQGLASQANVVAYTAAKHALIGLTRAVAVDHAPEGIRVNAVAPGSVDTPMLRTTIAMADDPAALDAAIDGMHPLGRRAAPSEIAEVVAFLASERASFVTGAVYVVDGGLTIPLGGAPKPSETSRG</sequence>
<gene>
    <name evidence="2" type="ORF">SAMN02745157_2225</name>
</gene>
<dbReference type="NCBIfam" id="NF005559">
    <property type="entry name" value="PRK07231.1"/>
    <property type="match status" value="1"/>
</dbReference>
<dbReference type="PRINTS" id="PR00080">
    <property type="entry name" value="SDRFAMILY"/>
</dbReference>
<dbReference type="Gene3D" id="3.40.50.720">
    <property type="entry name" value="NAD(P)-binding Rossmann-like Domain"/>
    <property type="match status" value="1"/>
</dbReference>
<evidence type="ECO:0000313" key="3">
    <source>
        <dbReference type="Proteomes" id="UP000184485"/>
    </source>
</evidence>
<proteinExistence type="inferred from homology"/>
<dbReference type="STRING" id="1122133.SAMN02745157_2225"/>
<dbReference type="InterPro" id="IPR036291">
    <property type="entry name" value="NAD(P)-bd_dom_sf"/>
</dbReference>
<dbReference type="RefSeq" id="WP_073052947.1">
    <property type="nucleotide sequence ID" value="NZ_FQUP01000002.1"/>
</dbReference>